<dbReference type="Proteomes" id="UP000030680">
    <property type="component" value="Unassembled WGS sequence"/>
</dbReference>
<dbReference type="PROSITE" id="PS51201">
    <property type="entry name" value="RCK_N"/>
    <property type="match status" value="1"/>
</dbReference>
<feature type="transmembrane region" description="Helical" evidence="15">
    <location>
        <begin position="235"/>
        <end position="255"/>
    </location>
</feature>
<dbReference type="GO" id="GO:0005874">
    <property type="term" value="C:microtubule"/>
    <property type="evidence" value="ECO:0007669"/>
    <property type="project" value="UniProtKB-KW"/>
</dbReference>
<keyword evidence="9" id="KW-0493">Microtubule</keyword>
<evidence type="ECO:0000256" key="1">
    <source>
        <dbReference type="ARBA" id="ARBA00004141"/>
    </source>
</evidence>
<keyword evidence="8 15" id="KW-0812">Transmembrane</keyword>
<evidence type="ECO:0000256" key="13">
    <source>
        <dbReference type="ARBA" id="ARBA00023136"/>
    </source>
</evidence>
<feature type="transmembrane region" description="Helical" evidence="15">
    <location>
        <begin position="441"/>
        <end position="460"/>
    </location>
</feature>
<keyword evidence="4" id="KW-0813">Transport</keyword>
<feature type="transmembrane region" description="Helical" evidence="15">
    <location>
        <begin position="472"/>
        <end position="492"/>
    </location>
</feature>
<evidence type="ECO:0000256" key="5">
    <source>
        <dbReference type="ARBA" id="ARBA00022449"/>
    </source>
</evidence>
<evidence type="ECO:0000256" key="6">
    <source>
        <dbReference type="ARBA" id="ARBA00022490"/>
    </source>
</evidence>
<dbReference type="InterPro" id="IPR040457">
    <property type="entry name" value="GCP_C"/>
</dbReference>
<dbReference type="GeneID" id="17087646"/>
<dbReference type="InterPro" id="IPR003148">
    <property type="entry name" value="RCK_N"/>
</dbReference>
<keyword evidence="7" id="KW-0633">Potassium transport</keyword>
<feature type="transmembrane region" description="Helical" evidence="15">
    <location>
        <begin position="382"/>
        <end position="399"/>
    </location>
</feature>
<dbReference type="Gramene" id="EME28796">
    <property type="protein sequence ID" value="EME28796"/>
    <property type="gene ID" value="Gasu_36900"/>
</dbReference>
<keyword evidence="14" id="KW-0206">Cytoskeleton</keyword>
<dbReference type="InterPro" id="IPR042241">
    <property type="entry name" value="GCP_C_sf"/>
</dbReference>
<keyword evidence="5" id="KW-0050">Antiport</keyword>
<feature type="transmembrane region" description="Helical" evidence="15">
    <location>
        <begin position="352"/>
        <end position="370"/>
    </location>
</feature>
<dbReference type="eggNOG" id="KOG1650">
    <property type="taxonomic scope" value="Eukaryota"/>
</dbReference>
<dbReference type="SUPFAM" id="SSF51735">
    <property type="entry name" value="NAD(P)-binding Rossmann-fold domains"/>
    <property type="match status" value="1"/>
</dbReference>
<evidence type="ECO:0000256" key="12">
    <source>
        <dbReference type="ARBA" id="ARBA00023065"/>
    </source>
</evidence>
<evidence type="ECO:0000256" key="4">
    <source>
        <dbReference type="ARBA" id="ARBA00022448"/>
    </source>
</evidence>
<dbReference type="Pfam" id="PF02254">
    <property type="entry name" value="TrkA_N"/>
    <property type="match status" value="1"/>
</dbReference>
<evidence type="ECO:0000256" key="7">
    <source>
        <dbReference type="ARBA" id="ARBA00022538"/>
    </source>
</evidence>
<keyword evidence="18" id="KW-1185">Reference proteome</keyword>
<dbReference type="Gene3D" id="1.20.1530.20">
    <property type="match status" value="1"/>
</dbReference>
<dbReference type="Gene3D" id="3.40.50.720">
    <property type="entry name" value="NAD(P)-binding Rossmann-like Domain"/>
    <property type="match status" value="1"/>
</dbReference>
<evidence type="ECO:0000256" key="14">
    <source>
        <dbReference type="ARBA" id="ARBA00023212"/>
    </source>
</evidence>
<feature type="transmembrane region" description="Helical" evidence="15">
    <location>
        <begin position="290"/>
        <end position="316"/>
    </location>
</feature>
<feature type="transmembrane region" description="Helical" evidence="15">
    <location>
        <begin position="174"/>
        <end position="193"/>
    </location>
</feature>
<dbReference type="PANTHER" id="PTHR46157:SF4">
    <property type="entry name" value="K(+) EFFLUX ANTIPORTER 3, CHLOROPLASTIC"/>
    <property type="match status" value="1"/>
</dbReference>
<evidence type="ECO:0000256" key="10">
    <source>
        <dbReference type="ARBA" id="ARBA00022958"/>
    </source>
</evidence>
<comment type="subcellular location">
    <subcellularLocation>
        <location evidence="2">Cytoplasm</location>
        <location evidence="2">Cytoskeleton</location>
    </subcellularLocation>
    <subcellularLocation>
        <location evidence="1">Membrane</location>
        <topology evidence="1">Multi-pass membrane protein</topology>
    </subcellularLocation>
</comment>
<dbReference type="Gene3D" id="1.20.120.1900">
    <property type="entry name" value="Gamma-tubulin complex, C-terminal domain"/>
    <property type="match status" value="1"/>
</dbReference>
<evidence type="ECO:0000256" key="2">
    <source>
        <dbReference type="ARBA" id="ARBA00004245"/>
    </source>
</evidence>
<reference evidence="18" key="1">
    <citation type="journal article" date="2013" name="Science">
        <title>Gene transfer from bacteria and archaea facilitated evolution of an extremophilic eukaryote.</title>
        <authorList>
            <person name="Schonknecht G."/>
            <person name="Chen W.H."/>
            <person name="Ternes C.M."/>
            <person name="Barbier G.G."/>
            <person name="Shrestha R.P."/>
            <person name="Stanke M."/>
            <person name="Brautigam A."/>
            <person name="Baker B.J."/>
            <person name="Banfield J.F."/>
            <person name="Garavito R.M."/>
            <person name="Carr K."/>
            <person name="Wilkerson C."/>
            <person name="Rensing S.A."/>
            <person name="Gagneul D."/>
            <person name="Dickenson N.E."/>
            <person name="Oesterhelt C."/>
            <person name="Lercher M.J."/>
            <person name="Weber A.P."/>
        </authorList>
    </citation>
    <scope>NUCLEOTIDE SEQUENCE [LARGE SCALE GENOMIC DNA]</scope>
    <source>
        <strain evidence="18">074W</strain>
    </source>
</reference>
<dbReference type="InterPro" id="IPR006153">
    <property type="entry name" value="Cation/H_exchanger_TM"/>
</dbReference>
<dbReference type="GO" id="GO:0006813">
    <property type="term" value="P:potassium ion transport"/>
    <property type="evidence" value="ECO:0007669"/>
    <property type="project" value="UniProtKB-KW"/>
</dbReference>
<gene>
    <name evidence="17" type="ORF">Gasu_36900</name>
</gene>
<feature type="transmembrane region" description="Helical" evidence="15">
    <location>
        <begin position="205"/>
        <end position="223"/>
    </location>
</feature>
<keyword evidence="6" id="KW-0963">Cytoplasm</keyword>
<dbReference type="KEGG" id="gsl:Gasu_36900"/>
<dbReference type="GO" id="GO:0016020">
    <property type="term" value="C:membrane"/>
    <property type="evidence" value="ECO:0007669"/>
    <property type="project" value="UniProtKB-SubCell"/>
</dbReference>
<organism evidence="17 18">
    <name type="scientific">Galdieria sulphuraria</name>
    <name type="common">Red alga</name>
    <dbReference type="NCBI Taxonomy" id="130081"/>
    <lineage>
        <taxon>Eukaryota</taxon>
        <taxon>Rhodophyta</taxon>
        <taxon>Bangiophyceae</taxon>
        <taxon>Galdieriales</taxon>
        <taxon>Galdieriaceae</taxon>
        <taxon>Galdieria</taxon>
    </lineage>
</organism>
<dbReference type="GO" id="GO:0043015">
    <property type="term" value="F:gamma-tubulin binding"/>
    <property type="evidence" value="ECO:0007669"/>
    <property type="project" value="InterPro"/>
</dbReference>
<sequence>MSAVYSLSECTKTKKIHSDSGSLCSSTVNSCCFTRASSFKRSPTCYSFTVFWNGFQRCPVCKKPWHIQSKYKRRNCEDFNRLEWTAVDTGWTSSLQDTLELLAATVAIVPVFKRINLSPVLGFLLSGVILGPHGFRLVKDVEDIKHLADFGVLFLLFEMGLELSIDRLRKLRKYAFGLGSLQMLITGSLFWFISHSLGASIPESFVIGGALAMSSSAFVLQLLGERGERQSKTGLATFGILLLQDVAVVPLLVVLPLMQNFRSVCIDIDKSSLIRDPNYSHLSLLEVEQMLHMLGMTSLKALAVLNSIVLIGGFLLRRLFQFVSGSGDAEAFTATVLLTVLGTGWLTGQFGLSMTLGAFVAGVLLAESNFRNRIKADTDPFRGLLLGLFFITTGMSIDLHLALEYPIQLCTLIGAIILIKSLVVIGLSLPFGLSLSEAVEVGLLLGQGGEFAFVLFALASNLGILPEIVNDLLIAAVVCSMALTPFLADLGTKLSLWIARQRSVSYSFTGVSLEDTLETPEDSSFNGMIPNRVKTERKPVVLCGFGPEGRMIGRMLMEKKITFIAVDKNKSVIRDALAEGLPCIYGDLFDPSSLRSDVFGYPDVFVITSDDIVVASKIFQSIRSTFPEAHTFALTPSVKQKRQLRSVGVEFVFSESYEASIQVGGAVLEFLGLTKSDVLALKRSYRTSETVQEEFAKVEEFSELIIAAIICQLQERMELPKSSMDLTKLKKGTAKRQLSIWNRMKNERRANFTIRVSPKETMRQYASHSHQRERPRNYKLQSSDFFKEKQIGIYEGLKFLSKKFSRGQPSSKALTRFYEVSLNLNGLVEKEAPNQEDTAERVSEVVFILGTLGVSDLKTKRIEGLCDKLLVKDDIAVSILFLLLQLTSYENIQKREQETSLERFFKRKSHRRTMTLAKDTFRKEALYDLVSEPKDLSKFHWRHNRKFSLQLETLAESTGVSEELQDHIGSSYALSLRSQPFRRNAVTSCSNSHSIKDVGKDFDEKQNLEGTSMTLPKSIFDFTEKMYQTLYCKHFGSRSKSWIPPNHPLIFESAIWSLISNPSFLMRKNPLGGFEPVAARLQPCARSILAEFGTIATKLFEMGTIISHLREKNHPIFQGFAKALWDEMEGYSNNILPLIRKTRYKVHFDEQENLPIFGLMQRVRRVTTQLHECMAIIKALMPYGETDPYEVLLGLYYYQKEHIVSDKKESLYGRLFFKVLISYLFSLRRIALYGSQFCFNDDDSNNNYNNFVPQASMKLFENMLPMKIKFMVDKAAYGVDILWSINPQHPFFSSNRESLCTVPSFDSFDFHSLEQQLEEYFEGISKTLMEKCNSIHHQNTFVDTKSREHERFIEKESTCKKVEPDSDDELSWLSSESDDLMEPTGLHDENVTKLSTLDSSKHNCSREMSRNILSANVSSLWESSVTVKSKPTSVECETIDTPFDNFVAELGLLSIRGIYYHVQQYLWWLMEEEIEIFDHFRAVRDYLLLNRGDFFLELCHSVYSSSCSEWFMGGTEAEARLHLAFEQAILSSSASWDSRIRYFEFLMDKDGNSDNTNVYSQILLQWKPSNLVESALFDSSTLEVYSHIFHFAFKLKSASHILRQLYSTIPLIPLHWQGLQRKAQILRFQLMQFVNALLQFYEHGLLEGSWFRFFREANKCNDIWQMRNLHLQFLDEALSYIFGNHNPLASDVNRILEEIIIFELDTRRALRKSNVSNIAVLGRRIEGLSFMLYQFYDKVLLSDKKMKVRTAEWTVLITYFGINGE</sequence>
<evidence type="ECO:0000256" key="11">
    <source>
        <dbReference type="ARBA" id="ARBA00022989"/>
    </source>
</evidence>
<evidence type="ECO:0000256" key="8">
    <source>
        <dbReference type="ARBA" id="ARBA00022692"/>
    </source>
</evidence>
<evidence type="ECO:0000256" key="15">
    <source>
        <dbReference type="SAM" id="Phobius"/>
    </source>
</evidence>
<comment type="similarity">
    <text evidence="3">Belongs to the TUBGCP family.</text>
</comment>
<keyword evidence="10" id="KW-0630">Potassium</keyword>
<dbReference type="InterPro" id="IPR036291">
    <property type="entry name" value="NAD(P)-bd_dom_sf"/>
</dbReference>
<keyword evidence="13 15" id="KW-0472">Membrane</keyword>
<accession>M2VZM4</accession>
<dbReference type="OrthoDB" id="78652at2759"/>
<evidence type="ECO:0000313" key="18">
    <source>
        <dbReference type="Proteomes" id="UP000030680"/>
    </source>
</evidence>
<dbReference type="Pfam" id="PF04130">
    <property type="entry name" value="GCP_C_terminal"/>
    <property type="match status" value="1"/>
</dbReference>
<dbReference type="GO" id="GO:0015297">
    <property type="term" value="F:antiporter activity"/>
    <property type="evidence" value="ECO:0007669"/>
    <property type="project" value="UniProtKB-KW"/>
</dbReference>
<dbReference type="EMBL" id="KB454515">
    <property type="protein sequence ID" value="EME28796.1"/>
    <property type="molecule type" value="Genomic_DNA"/>
</dbReference>
<keyword evidence="11 15" id="KW-1133">Transmembrane helix</keyword>
<keyword evidence="12" id="KW-0406">Ion transport</keyword>
<dbReference type="Pfam" id="PF00999">
    <property type="entry name" value="Na_H_Exchanger"/>
    <property type="match status" value="1"/>
</dbReference>
<protein>
    <submittedName>
        <fullName evidence="17">Monovalent cation:H+ antiporter-2, CPA2 family isoform 2</fullName>
    </submittedName>
</protein>
<evidence type="ECO:0000256" key="9">
    <source>
        <dbReference type="ARBA" id="ARBA00022701"/>
    </source>
</evidence>
<dbReference type="PANTHER" id="PTHR46157">
    <property type="entry name" value="K(+) EFFLUX ANTIPORTER 3, CHLOROPLASTIC"/>
    <property type="match status" value="1"/>
</dbReference>
<name>M2VZM4_GALSU</name>
<feature type="domain" description="RCK N-terminal" evidence="16">
    <location>
        <begin position="537"/>
        <end position="653"/>
    </location>
</feature>
<evidence type="ECO:0000256" key="3">
    <source>
        <dbReference type="ARBA" id="ARBA00010337"/>
    </source>
</evidence>
<dbReference type="RefSeq" id="XP_005705316.1">
    <property type="nucleotide sequence ID" value="XM_005705259.1"/>
</dbReference>
<dbReference type="GO" id="GO:1902600">
    <property type="term" value="P:proton transmembrane transport"/>
    <property type="evidence" value="ECO:0007669"/>
    <property type="project" value="InterPro"/>
</dbReference>
<feature type="transmembrane region" description="Helical" evidence="15">
    <location>
        <begin position="405"/>
        <end position="429"/>
    </location>
</feature>
<dbReference type="InterPro" id="IPR038770">
    <property type="entry name" value="Na+/solute_symporter_sf"/>
</dbReference>
<evidence type="ECO:0000259" key="16">
    <source>
        <dbReference type="PROSITE" id="PS51201"/>
    </source>
</evidence>
<evidence type="ECO:0000313" key="17">
    <source>
        <dbReference type="EMBL" id="EME28796.1"/>
    </source>
</evidence>
<proteinExistence type="inferred from homology"/>